<feature type="compositionally biased region" description="Acidic residues" evidence="1">
    <location>
        <begin position="189"/>
        <end position="207"/>
    </location>
</feature>
<name>R4Z435_9ACTN</name>
<evidence type="ECO:0000313" key="3">
    <source>
        <dbReference type="EMBL" id="CCM63287.1"/>
    </source>
</evidence>
<evidence type="ECO:0000256" key="2">
    <source>
        <dbReference type="SAM" id="Phobius"/>
    </source>
</evidence>
<keyword evidence="2" id="KW-0812">Transmembrane</keyword>
<feature type="region of interest" description="Disordered" evidence="1">
    <location>
        <begin position="173"/>
        <end position="210"/>
    </location>
</feature>
<feature type="transmembrane region" description="Helical" evidence="2">
    <location>
        <begin position="9"/>
        <end position="29"/>
    </location>
</feature>
<keyword evidence="2" id="KW-1133">Transmembrane helix</keyword>
<feature type="compositionally biased region" description="Polar residues" evidence="1">
    <location>
        <begin position="591"/>
        <end position="607"/>
    </location>
</feature>
<dbReference type="Proteomes" id="UP000018291">
    <property type="component" value="Unassembled WGS sequence"/>
</dbReference>
<dbReference type="HOGENOM" id="CLU_301627_0_0_11"/>
<organism evidence="3 4">
    <name type="scientific">Candidatus Neomicrothrix parvicella RN1</name>
    <dbReference type="NCBI Taxonomy" id="1229780"/>
    <lineage>
        <taxon>Bacteria</taxon>
        <taxon>Bacillati</taxon>
        <taxon>Actinomycetota</taxon>
        <taxon>Acidimicrobiia</taxon>
        <taxon>Acidimicrobiales</taxon>
        <taxon>Microthrixaceae</taxon>
        <taxon>Candidatus Neomicrothrix</taxon>
    </lineage>
</organism>
<protein>
    <submittedName>
        <fullName evidence="3">Uncharacterized protein</fullName>
    </submittedName>
</protein>
<dbReference type="AlphaFoldDB" id="R4Z435"/>
<feature type="region of interest" description="Disordered" evidence="1">
    <location>
        <begin position="588"/>
        <end position="607"/>
    </location>
</feature>
<comment type="caution">
    <text evidence="3">The sequence shown here is derived from an EMBL/GenBank/DDBJ whole genome shotgun (WGS) entry which is preliminary data.</text>
</comment>
<sequence length="990" mass="100633">MAVTTSRRLWILAYVTAGAVLIAGVAVQIRHHADGGREQTEAAPAAVYAAMPFEATMSQVSAPVTTVGGSMMFSVGGFSKSGIDHIDLYDGARMVARSPGPKYSSEASLSAPALSTGEHLVHAELVDGKGHVTKTAPSTVGVAPGPGGQRAALVTLLPGETREAVAKRLGLAPDAVSEPEPPPAGAGPDEPEADGPEADGPEADGPEASDAATVVVTVDAQIEGGDDRGVREAVVQAPAQVTAERGAPAAPTTKVDGCSVKVSSTKGATIFRAGSGTSGWVKAGSGTAVIDPMGGSAQSVFARDPGGDSSTVSVQMPPACQAATGWTGNASIVNGTLNLDQPNGSTFLYLTQSSKRWIRIPSNPNETFKAGVHTDIANMLPALAGRSLDLQVWKAGEFPKQVASGKLQVPEGQTLNSVVGEPAALTLGLAGEPTRTAVELGSTDEKLTFAWDAASDSTDRIQWQLLAGKPSPADGSLAPTQLLATGQSLAIPNSRVGRRGTFVLDTADIIRRPGSLPTKSGEQAGGAGQPGALKVLKPPVAGAGATLPSSASFGALVPAGTTDPVVQAASILPKPGDTVWVRALANPTKGGPTSTSNSYPVTLPVPQSTETGVDFTVDSLTIDPGRAPNPSWAGCQQVTVPWAAGEPSASLENPGMTFQRDVARRFYPVSGSYCARDFPPPKRCDDWYCKAYYAAAAGVAFVIDLAAQAWDIISYAYNSVITAVVDTFAKYNPICLTLAAADEGAGDGCAAVASVVAGVAVTAVLASFGLPPSLPTSAQVKALADGEVALLAVELMKQAGIPCDSLKADPAFADAITSAGGELGAPSEATAAAADPCLAVAKILISSVKKQVSSATAAASGLPYFDIPGFEMAPDKRGLADPLLVQLSAHVTEADADATGAVCRVQMRDPANKLDHGPTPYAWETFVLTEDEPLDGTGSWSGAGTSQEAAVDPVAALTDANIAVETRSVYPSPCDIPPATATKRVAPPDP</sequence>
<gene>
    <name evidence="3" type="ORF">BN381_20111</name>
</gene>
<proteinExistence type="predicted"/>
<keyword evidence="4" id="KW-1185">Reference proteome</keyword>
<keyword evidence="2" id="KW-0472">Membrane</keyword>
<reference evidence="3 4" key="1">
    <citation type="journal article" date="2013" name="ISME J.">
        <title>Metabolic model for the filamentous 'Candidatus Microthrix parvicella' based on genomic and metagenomic analyses.</title>
        <authorList>
            <person name="Jon McIlroy S."/>
            <person name="Kristiansen R."/>
            <person name="Albertsen M."/>
            <person name="Michael Karst S."/>
            <person name="Rossetti S."/>
            <person name="Lund Nielsen J."/>
            <person name="Tandoi V."/>
            <person name="James Seviour R."/>
            <person name="Nielsen P.H."/>
        </authorList>
    </citation>
    <scope>NUCLEOTIDE SEQUENCE [LARGE SCALE GENOMIC DNA]</scope>
    <source>
        <strain evidence="3 4">RN1</strain>
    </source>
</reference>
<dbReference type="EMBL" id="CANL01000012">
    <property type="protein sequence ID" value="CCM63287.1"/>
    <property type="molecule type" value="Genomic_DNA"/>
</dbReference>
<evidence type="ECO:0000256" key="1">
    <source>
        <dbReference type="SAM" id="MobiDB-lite"/>
    </source>
</evidence>
<feature type="region of interest" description="Disordered" evidence="1">
    <location>
        <begin position="971"/>
        <end position="990"/>
    </location>
</feature>
<accession>R4Z435</accession>
<evidence type="ECO:0000313" key="4">
    <source>
        <dbReference type="Proteomes" id="UP000018291"/>
    </source>
</evidence>